<dbReference type="GO" id="GO:0044205">
    <property type="term" value="P:'de novo' UMP biosynthetic process"/>
    <property type="evidence" value="ECO:0007669"/>
    <property type="project" value="UniProtKB-UniPathway"/>
</dbReference>
<evidence type="ECO:0000256" key="6">
    <source>
        <dbReference type="ARBA" id="ARBA00043884"/>
    </source>
</evidence>
<dbReference type="PANTHER" id="PTHR45753">
    <property type="entry name" value="ORNITHINE CARBAMOYLTRANSFERASE, MITOCHONDRIAL"/>
    <property type="match status" value="1"/>
</dbReference>
<dbReference type="InterPro" id="IPR006131">
    <property type="entry name" value="Asp_carbamoyltransf_Asp/Orn-bd"/>
</dbReference>
<comment type="function">
    <text evidence="6">Catalyzes the condensation of carbamoyl phosphate and aspartate to form carbamoyl aspartate and inorganic phosphate, the committed step in the de novo pyrimidine nucleotide biosynthesis pathway.</text>
</comment>
<dbReference type="InterPro" id="IPR006132">
    <property type="entry name" value="Asp/Orn_carbamoyltranf_P-bd"/>
</dbReference>
<evidence type="ECO:0000256" key="2">
    <source>
        <dbReference type="ARBA" id="ARBA00008896"/>
    </source>
</evidence>
<dbReference type="Pfam" id="PF00185">
    <property type="entry name" value="OTCace"/>
    <property type="match status" value="1"/>
</dbReference>
<reference evidence="10" key="1">
    <citation type="submission" date="2018-06" db="EMBL/GenBank/DDBJ databases">
        <authorList>
            <person name="Zhirakovskaya E."/>
        </authorList>
    </citation>
    <scope>NUCLEOTIDE SEQUENCE</scope>
</reference>
<name>A0A3B1CU00_9ZZZZ</name>
<dbReference type="Pfam" id="PF02729">
    <property type="entry name" value="OTCace_N"/>
    <property type="match status" value="1"/>
</dbReference>
<dbReference type="PRINTS" id="PR00101">
    <property type="entry name" value="ATCASE"/>
</dbReference>
<dbReference type="Gene3D" id="3.40.50.1370">
    <property type="entry name" value="Aspartate/ornithine carbamoyltransferase"/>
    <property type="match status" value="2"/>
</dbReference>
<evidence type="ECO:0000256" key="5">
    <source>
        <dbReference type="ARBA" id="ARBA00022975"/>
    </source>
</evidence>
<feature type="domain" description="Aspartate/ornithine carbamoyltransferase carbamoyl-P binding" evidence="9">
    <location>
        <begin position="11"/>
        <end position="154"/>
    </location>
</feature>
<dbReference type="NCBIfam" id="NF002032">
    <property type="entry name" value="PRK00856.1"/>
    <property type="match status" value="1"/>
</dbReference>
<dbReference type="GO" id="GO:0005829">
    <property type="term" value="C:cytosol"/>
    <property type="evidence" value="ECO:0007669"/>
    <property type="project" value="TreeGrafter"/>
</dbReference>
<feature type="domain" description="Aspartate/ornithine carbamoyltransferase Asp/Orn-binding" evidence="8">
    <location>
        <begin position="160"/>
        <end position="307"/>
    </location>
</feature>
<dbReference type="GO" id="GO:0004070">
    <property type="term" value="F:aspartate carbamoyltransferase activity"/>
    <property type="evidence" value="ECO:0007669"/>
    <property type="project" value="UniProtKB-EC"/>
</dbReference>
<comment type="catalytic activity">
    <reaction evidence="7">
        <text>carbamoyl phosphate + L-aspartate = N-carbamoyl-L-aspartate + phosphate + H(+)</text>
        <dbReference type="Rhea" id="RHEA:20013"/>
        <dbReference type="ChEBI" id="CHEBI:15378"/>
        <dbReference type="ChEBI" id="CHEBI:29991"/>
        <dbReference type="ChEBI" id="CHEBI:32814"/>
        <dbReference type="ChEBI" id="CHEBI:43474"/>
        <dbReference type="ChEBI" id="CHEBI:58228"/>
        <dbReference type="EC" id="2.1.3.2"/>
    </reaction>
</comment>
<dbReference type="HAMAP" id="MF_00001">
    <property type="entry name" value="Asp_carb_tr"/>
    <property type="match status" value="1"/>
</dbReference>
<keyword evidence="5" id="KW-0665">Pyrimidine biosynthesis</keyword>
<keyword evidence="4 10" id="KW-0808">Transferase</keyword>
<dbReference type="InterPro" id="IPR036901">
    <property type="entry name" value="Asp/Orn_carbamoylTrfase_sf"/>
</dbReference>
<evidence type="ECO:0000259" key="9">
    <source>
        <dbReference type="Pfam" id="PF02729"/>
    </source>
</evidence>
<dbReference type="SUPFAM" id="SSF53671">
    <property type="entry name" value="Aspartate/ornithine carbamoyltransferase"/>
    <property type="match status" value="1"/>
</dbReference>
<comment type="similarity">
    <text evidence="2">Belongs to the aspartate/ornithine carbamoyltransferase superfamily. ATCase family.</text>
</comment>
<evidence type="ECO:0000256" key="1">
    <source>
        <dbReference type="ARBA" id="ARBA00004852"/>
    </source>
</evidence>
<dbReference type="UniPathway" id="UPA00070">
    <property type="reaction ID" value="UER00116"/>
</dbReference>
<dbReference type="PRINTS" id="PR00100">
    <property type="entry name" value="AOTCASE"/>
</dbReference>
<protein>
    <recommendedName>
        <fullName evidence="3">aspartate carbamoyltransferase</fullName>
        <ecNumber evidence="3">2.1.3.2</ecNumber>
    </recommendedName>
</protein>
<dbReference type="NCBIfam" id="TIGR00670">
    <property type="entry name" value="asp_carb_tr"/>
    <property type="match status" value="1"/>
</dbReference>
<gene>
    <name evidence="10" type="ORF">MNBD_NITROSPIRAE02-519</name>
</gene>
<proteinExistence type="inferred from homology"/>
<dbReference type="GO" id="GO:0016597">
    <property type="term" value="F:amino acid binding"/>
    <property type="evidence" value="ECO:0007669"/>
    <property type="project" value="InterPro"/>
</dbReference>
<dbReference type="PANTHER" id="PTHR45753:SF6">
    <property type="entry name" value="ASPARTATE CARBAMOYLTRANSFERASE"/>
    <property type="match status" value="1"/>
</dbReference>
<dbReference type="GO" id="GO:0006207">
    <property type="term" value="P:'de novo' pyrimidine nucleobase biosynthetic process"/>
    <property type="evidence" value="ECO:0007669"/>
    <property type="project" value="InterPro"/>
</dbReference>
<dbReference type="InterPro" id="IPR002082">
    <property type="entry name" value="Asp_carbamoyltransf"/>
</dbReference>
<evidence type="ECO:0000313" key="10">
    <source>
        <dbReference type="EMBL" id="VAX29981.1"/>
    </source>
</evidence>
<dbReference type="EC" id="2.1.3.2" evidence="3"/>
<evidence type="ECO:0000259" key="8">
    <source>
        <dbReference type="Pfam" id="PF00185"/>
    </source>
</evidence>
<dbReference type="AlphaFoldDB" id="A0A3B1CU00"/>
<dbReference type="EMBL" id="UOGH01000144">
    <property type="protein sequence ID" value="VAX29981.1"/>
    <property type="molecule type" value="Genomic_DNA"/>
</dbReference>
<evidence type="ECO:0000256" key="7">
    <source>
        <dbReference type="ARBA" id="ARBA00048859"/>
    </source>
</evidence>
<comment type="pathway">
    <text evidence="1">Pyrimidine metabolism; UMP biosynthesis via de novo pathway; (S)-dihydroorotate from bicarbonate: step 2/3.</text>
</comment>
<evidence type="ECO:0000256" key="4">
    <source>
        <dbReference type="ARBA" id="ARBA00022679"/>
    </source>
</evidence>
<organism evidence="10">
    <name type="scientific">hydrothermal vent metagenome</name>
    <dbReference type="NCBI Taxonomy" id="652676"/>
    <lineage>
        <taxon>unclassified sequences</taxon>
        <taxon>metagenomes</taxon>
        <taxon>ecological metagenomes</taxon>
    </lineage>
</organism>
<dbReference type="PROSITE" id="PS00097">
    <property type="entry name" value="CARBAMOYLTRANSFERASE"/>
    <property type="match status" value="1"/>
</dbReference>
<dbReference type="GO" id="GO:0006520">
    <property type="term" value="P:amino acid metabolic process"/>
    <property type="evidence" value="ECO:0007669"/>
    <property type="project" value="InterPro"/>
</dbReference>
<accession>A0A3B1CU00</accession>
<dbReference type="InterPro" id="IPR006130">
    <property type="entry name" value="Asp/Orn_carbamoylTrfase"/>
</dbReference>
<evidence type="ECO:0000256" key="3">
    <source>
        <dbReference type="ARBA" id="ARBA00013008"/>
    </source>
</evidence>
<dbReference type="FunFam" id="3.40.50.1370:FF:000007">
    <property type="entry name" value="Aspartate carbamoyltransferase"/>
    <property type="match status" value="1"/>
</dbReference>
<sequence length="312" mass="34343">MSETGQQLRNKDIVGIKDLSFEEIELILNTAVGFRDVLRRDIKKVPTLRGKTVVNLFFEPSTRTRTSFELAAKRLSTDVINFSVSASSVVKGESLIDTAMTIQALGADVVIIRHSSSGVPHLLAKHLNASVINAGDGINEHPTQALLDAFTIMEKNGRIKGLRIAIVGDILHSRVAKSNIYCLRALGADVRLIGPPTLIPEGLIDPDIEIFHNMEEGLRGIDVVMMLRIQMERQDRGFFPTTDEYFRLWGLTLERLALARPGAMVMHPGPMNRGIEIVSDVADSPQSVILEQVTNGIAVRMAVLYLLSGRRG</sequence>